<dbReference type="PROSITE" id="PS00028">
    <property type="entry name" value="ZINC_FINGER_C2H2_1"/>
    <property type="match status" value="3"/>
</dbReference>
<keyword evidence="2 4" id="KW-0863">Zinc-finger</keyword>
<dbReference type="SUPFAM" id="SSF57667">
    <property type="entry name" value="beta-beta-alpha zinc fingers"/>
    <property type="match status" value="2"/>
</dbReference>
<dbReference type="STRING" id="135651.G0NQ95"/>
<gene>
    <name evidence="6" type="ORF">CAEBREN_07377</name>
</gene>
<protein>
    <recommendedName>
        <fullName evidence="5">C2H2-type domain-containing protein</fullName>
    </recommendedName>
</protein>
<dbReference type="OrthoDB" id="10018191at2759"/>
<dbReference type="InParanoid" id="G0NQ95"/>
<evidence type="ECO:0000256" key="4">
    <source>
        <dbReference type="PROSITE-ProRule" id="PRU00042"/>
    </source>
</evidence>
<dbReference type="HOGENOM" id="CLU_821894_0_0_1"/>
<dbReference type="PROSITE" id="PS50157">
    <property type="entry name" value="ZINC_FINGER_C2H2_2"/>
    <property type="match status" value="3"/>
</dbReference>
<keyword evidence="3" id="KW-0862">Zinc</keyword>
<dbReference type="Pfam" id="PF00096">
    <property type="entry name" value="zf-C2H2"/>
    <property type="match status" value="2"/>
</dbReference>
<feature type="domain" description="C2H2-type" evidence="5">
    <location>
        <begin position="315"/>
        <end position="338"/>
    </location>
</feature>
<feature type="domain" description="C2H2-type" evidence="5">
    <location>
        <begin position="287"/>
        <end position="314"/>
    </location>
</feature>
<dbReference type="PANTHER" id="PTHR23235:SF60">
    <property type="entry name" value="STRIPE, ISOFORM D"/>
    <property type="match status" value="1"/>
</dbReference>
<dbReference type="Gene3D" id="3.30.160.60">
    <property type="entry name" value="Classic Zinc Finger"/>
    <property type="match status" value="3"/>
</dbReference>
<dbReference type="eggNOG" id="KOG1721">
    <property type="taxonomic scope" value="Eukaryota"/>
</dbReference>
<dbReference type="InterPro" id="IPR036236">
    <property type="entry name" value="Znf_C2H2_sf"/>
</dbReference>
<dbReference type="PANTHER" id="PTHR23235">
    <property type="entry name" value="KRUEPPEL-LIKE TRANSCRIPTION FACTOR"/>
    <property type="match status" value="1"/>
</dbReference>
<dbReference type="GO" id="GO:0000981">
    <property type="term" value="F:DNA-binding transcription factor activity, RNA polymerase II-specific"/>
    <property type="evidence" value="ECO:0007669"/>
    <property type="project" value="TreeGrafter"/>
</dbReference>
<dbReference type="GO" id="GO:0000978">
    <property type="term" value="F:RNA polymerase II cis-regulatory region sequence-specific DNA binding"/>
    <property type="evidence" value="ECO:0007669"/>
    <property type="project" value="TreeGrafter"/>
</dbReference>
<dbReference type="OMA" id="RHAKVHY"/>
<dbReference type="Pfam" id="PF13912">
    <property type="entry name" value="zf-C2H2_6"/>
    <property type="match status" value="1"/>
</dbReference>
<organism evidence="7">
    <name type="scientific">Caenorhabditis brenneri</name>
    <name type="common">Nematode worm</name>
    <dbReference type="NCBI Taxonomy" id="135651"/>
    <lineage>
        <taxon>Eukaryota</taxon>
        <taxon>Metazoa</taxon>
        <taxon>Ecdysozoa</taxon>
        <taxon>Nematoda</taxon>
        <taxon>Chromadorea</taxon>
        <taxon>Rhabditida</taxon>
        <taxon>Rhabditina</taxon>
        <taxon>Rhabditomorpha</taxon>
        <taxon>Rhabditoidea</taxon>
        <taxon>Rhabditidae</taxon>
        <taxon>Peloderinae</taxon>
        <taxon>Caenorhabditis</taxon>
    </lineage>
</organism>
<evidence type="ECO:0000256" key="1">
    <source>
        <dbReference type="ARBA" id="ARBA00022723"/>
    </source>
</evidence>
<evidence type="ECO:0000256" key="2">
    <source>
        <dbReference type="ARBA" id="ARBA00022771"/>
    </source>
</evidence>
<dbReference type="FunFam" id="3.30.160.60:FF:000515">
    <property type="entry name" value="early growth response protein 4"/>
    <property type="match status" value="1"/>
</dbReference>
<dbReference type="AlphaFoldDB" id="G0NQ95"/>
<name>G0NQ95_CAEBE</name>
<dbReference type="InterPro" id="IPR013087">
    <property type="entry name" value="Znf_C2H2_type"/>
</dbReference>
<evidence type="ECO:0000259" key="5">
    <source>
        <dbReference type="PROSITE" id="PS50157"/>
    </source>
</evidence>
<evidence type="ECO:0000313" key="7">
    <source>
        <dbReference type="Proteomes" id="UP000008068"/>
    </source>
</evidence>
<keyword evidence="7" id="KW-1185">Reference proteome</keyword>
<dbReference type="GO" id="GO:0008270">
    <property type="term" value="F:zinc ion binding"/>
    <property type="evidence" value="ECO:0007669"/>
    <property type="project" value="UniProtKB-KW"/>
</dbReference>
<keyword evidence="1" id="KW-0479">Metal-binding</keyword>
<reference evidence="7" key="1">
    <citation type="submission" date="2011-07" db="EMBL/GenBank/DDBJ databases">
        <authorList>
            <consortium name="Caenorhabditis brenneri Sequencing and Analysis Consortium"/>
            <person name="Wilson R.K."/>
        </authorList>
    </citation>
    <scope>NUCLEOTIDE SEQUENCE [LARGE SCALE GENOMIC DNA]</scope>
    <source>
        <strain evidence="7">PB2801</strain>
    </source>
</reference>
<feature type="domain" description="C2H2-type" evidence="5">
    <location>
        <begin position="257"/>
        <end position="286"/>
    </location>
</feature>
<proteinExistence type="predicted"/>
<dbReference type="Proteomes" id="UP000008068">
    <property type="component" value="Unassembled WGS sequence"/>
</dbReference>
<sequence length="338" mass="38379">MSTKKPPLNHLKPLPLNKASLALAGSDYLKTPTMKDLLKTPAINSPLPTPFLSSSAVSGFTPRVEQKFVFDEEKPLYEEPKLIYETELKEPKEESISPNLLVEPSQIPPDLHPDAEYDCPGLAASMFLFSPNVEFYLQDLIEREEQDVKMEVEPAPIVPPKASKTIKTEYGYQLPKAPESLPFDHSYTDISDNVPKVVTSTIENGPSELKPLKIEDTYDYCYIEVTNKNSEPVDSPSTSEKSARTKVSKKHLQDKTFGCPQEGCSWIFSRSDELRRHMRTHTGVKPYPCKICNRLFSRSDHLITHNRTHTGEKPFVCDICGRRFARSDEKKRHAKVHY</sequence>
<evidence type="ECO:0000313" key="6">
    <source>
        <dbReference type="EMBL" id="EGT35495.1"/>
    </source>
</evidence>
<accession>G0NQ95</accession>
<dbReference type="SMART" id="SM00355">
    <property type="entry name" value="ZnF_C2H2"/>
    <property type="match status" value="3"/>
</dbReference>
<dbReference type="EMBL" id="GL379923">
    <property type="protein sequence ID" value="EGT35495.1"/>
    <property type="molecule type" value="Genomic_DNA"/>
</dbReference>
<evidence type="ECO:0000256" key="3">
    <source>
        <dbReference type="ARBA" id="ARBA00022833"/>
    </source>
</evidence>